<dbReference type="InterPro" id="IPR017441">
    <property type="entry name" value="Protein_kinase_ATP_BS"/>
</dbReference>
<dbReference type="SMART" id="SM00220">
    <property type="entry name" value="S_TKc"/>
    <property type="match status" value="1"/>
</dbReference>
<dbReference type="InterPro" id="IPR000719">
    <property type="entry name" value="Prot_kinase_dom"/>
</dbReference>
<organism evidence="10 11">
    <name type="scientific">Actinocorallia longicatena</name>
    <dbReference type="NCBI Taxonomy" id="111803"/>
    <lineage>
        <taxon>Bacteria</taxon>
        <taxon>Bacillati</taxon>
        <taxon>Actinomycetota</taxon>
        <taxon>Actinomycetes</taxon>
        <taxon>Streptosporangiales</taxon>
        <taxon>Thermomonosporaceae</taxon>
        <taxon>Actinocorallia</taxon>
    </lineage>
</organism>
<accession>A0ABP6Q7G6</accession>
<keyword evidence="2" id="KW-0723">Serine/threonine-protein kinase</keyword>
<reference evidence="11" key="1">
    <citation type="journal article" date="2019" name="Int. J. Syst. Evol. Microbiol.">
        <title>The Global Catalogue of Microorganisms (GCM) 10K type strain sequencing project: providing services to taxonomists for standard genome sequencing and annotation.</title>
        <authorList>
            <consortium name="The Broad Institute Genomics Platform"/>
            <consortium name="The Broad Institute Genome Sequencing Center for Infectious Disease"/>
            <person name="Wu L."/>
            <person name="Ma J."/>
        </authorList>
    </citation>
    <scope>NUCLEOTIDE SEQUENCE [LARGE SCALE GENOMIC DNA]</scope>
    <source>
        <strain evidence="11">JCM 9377</strain>
    </source>
</reference>
<dbReference type="SUPFAM" id="SSF56112">
    <property type="entry name" value="Protein kinase-like (PK-like)"/>
    <property type="match status" value="1"/>
</dbReference>
<evidence type="ECO:0000256" key="6">
    <source>
        <dbReference type="ARBA" id="ARBA00022840"/>
    </source>
</evidence>
<evidence type="ECO:0000259" key="9">
    <source>
        <dbReference type="PROSITE" id="PS50011"/>
    </source>
</evidence>
<dbReference type="Gene3D" id="2.60.120.560">
    <property type="entry name" value="Exo-inulinase, domain 1"/>
    <property type="match status" value="1"/>
</dbReference>
<evidence type="ECO:0000256" key="2">
    <source>
        <dbReference type="ARBA" id="ARBA00022527"/>
    </source>
</evidence>
<dbReference type="Gene3D" id="1.10.510.10">
    <property type="entry name" value="Transferase(Phosphotransferase) domain 1"/>
    <property type="match status" value="1"/>
</dbReference>
<evidence type="ECO:0000313" key="11">
    <source>
        <dbReference type="Proteomes" id="UP001501237"/>
    </source>
</evidence>
<feature type="region of interest" description="Disordered" evidence="8">
    <location>
        <begin position="324"/>
        <end position="379"/>
    </location>
</feature>
<dbReference type="PROSITE" id="PS00107">
    <property type="entry name" value="PROTEIN_KINASE_ATP"/>
    <property type="match status" value="1"/>
</dbReference>
<feature type="compositionally biased region" description="Low complexity" evidence="8">
    <location>
        <begin position="335"/>
        <end position="345"/>
    </location>
</feature>
<gene>
    <name evidence="10" type="ORF">GCM10010468_24810</name>
</gene>
<dbReference type="PROSITE" id="PS50011">
    <property type="entry name" value="PROTEIN_KINASE_DOM"/>
    <property type="match status" value="1"/>
</dbReference>
<dbReference type="PANTHER" id="PTHR43289:SF6">
    <property type="entry name" value="SERINE_THREONINE-PROTEIN KINASE NEKL-3"/>
    <property type="match status" value="1"/>
</dbReference>
<dbReference type="InterPro" id="IPR008271">
    <property type="entry name" value="Ser/Thr_kinase_AS"/>
</dbReference>
<sequence length="537" mass="55898">MRRDLTLDGRYRLEALIGRGGMGEVWRATDLRLGRAVAVKLLPTERVGDGQALRRFEREATAAAALRHRGITVVFDSGTDEASRSVYLVMELLDGEDLQHLLDRTPGGLAPERVREFGAQIASALARAHEQGIVHRDVKPANVILLPDDELKICDFGVARLAAHSGSLTRGAVGTPLYMAPEQLSGGSVDGRADLYSLGCLLYALASGRPPFSADTLPALLYQHLNAAPRPLTVLRPGFPADLEQVVMRCLAKDPAGRPGSAREVADALRGAAPPLPRPAVPPQGVPLTVAAGGTRFRRRIGLAAAGALAVVASATTYAIAQQDDGRSVQPGRVPSAPSTAAAATPPSPTAGPGPDRPEPVPAGWVLRDPSGHRSAGCESHGTGYRLDVDASPGAVDFCELTVTPLGDMAIDTTVTLTGSRCASLVTRSSGPLSYEHVLCATGGGFTRKWLKDGDLEVLEENPGDGPRTGRIRLTAVASGDTLTLYADGELFLRASDGAIGSGGAGLGSSVLSPGRKGSLFFSDLTLWCAPGTASCA</sequence>
<dbReference type="InterPro" id="IPR011009">
    <property type="entry name" value="Kinase-like_dom_sf"/>
</dbReference>
<evidence type="ECO:0000256" key="5">
    <source>
        <dbReference type="ARBA" id="ARBA00022777"/>
    </source>
</evidence>
<evidence type="ECO:0000256" key="7">
    <source>
        <dbReference type="PROSITE-ProRule" id="PRU10141"/>
    </source>
</evidence>
<feature type="domain" description="Protein kinase" evidence="9">
    <location>
        <begin position="11"/>
        <end position="276"/>
    </location>
</feature>
<protein>
    <recommendedName>
        <fullName evidence="1">non-specific serine/threonine protein kinase</fullName>
        <ecNumber evidence="1">2.7.11.1</ecNumber>
    </recommendedName>
</protein>
<dbReference type="Gene3D" id="3.30.200.20">
    <property type="entry name" value="Phosphorylase Kinase, domain 1"/>
    <property type="match status" value="1"/>
</dbReference>
<dbReference type="PANTHER" id="PTHR43289">
    <property type="entry name" value="MITOGEN-ACTIVATED PROTEIN KINASE KINASE KINASE 20-RELATED"/>
    <property type="match status" value="1"/>
</dbReference>
<dbReference type="EMBL" id="BAAAUV010000005">
    <property type="protein sequence ID" value="GAA3208094.1"/>
    <property type="molecule type" value="Genomic_DNA"/>
</dbReference>
<evidence type="ECO:0000256" key="3">
    <source>
        <dbReference type="ARBA" id="ARBA00022679"/>
    </source>
</evidence>
<dbReference type="Proteomes" id="UP001501237">
    <property type="component" value="Unassembled WGS sequence"/>
</dbReference>
<dbReference type="PROSITE" id="PS00108">
    <property type="entry name" value="PROTEIN_KINASE_ST"/>
    <property type="match status" value="1"/>
</dbReference>
<dbReference type="Pfam" id="PF00069">
    <property type="entry name" value="Pkinase"/>
    <property type="match status" value="1"/>
</dbReference>
<comment type="caution">
    <text evidence="10">The sequence shown here is derived from an EMBL/GenBank/DDBJ whole genome shotgun (WGS) entry which is preliminary data.</text>
</comment>
<name>A0ABP6Q7G6_9ACTN</name>
<keyword evidence="6 7" id="KW-0067">ATP-binding</keyword>
<evidence type="ECO:0000256" key="4">
    <source>
        <dbReference type="ARBA" id="ARBA00022741"/>
    </source>
</evidence>
<dbReference type="RefSeq" id="WP_344826482.1">
    <property type="nucleotide sequence ID" value="NZ_BAAAUV010000005.1"/>
</dbReference>
<keyword evidence="11" id="KW-1185">Reference proteome</keyword>
<proteinExistence type="predicted"/>
<evidence type="ECO:0000256" key="1">
    <source>
        <dbReference type="ARBA" id="ARBA00012513"/>
    </source>
</evidence>
<feature type="binding site" evidence="7">
    <location>
        <position position="40"/>
    </location>
    <ligand>
        <name>ATP</name>
        <dbReference type="ChEBI" id="CHEBI:30616"/>
    </ligand>
</feature>
<dbReference type="CDD" id="cd14014">
    <property type="entry name" value="STKc_PknB_like"/>
    <property type="match status" value="1"/>
</dbReference>
<keyword evidence="3" id="KW-0808">Transferase</keyword>
<keyword evidence="4 7" id="KW-0547">Nucleotide-binding</keyword>
<evidence type="ECO:0000313" key="10">
    <source>
        <dbReference type="EMBL" id="GAA3208094.1"/>
    </source>
</evidence>
<dbReference type="EC" id="2.7.11.1" evidence="1"/>
<evidence type="ECO:0000256" key="8">
    <source>
        <dbReference type="SAM" id="MobiDB-lite"/>
    </source>
</evidence>
<keyword evidence="5" id="KW-0418">Kinase</keyword>